<proteinExistence type="predicted"/>
<name>A0A3L9YHK3_9RHOB</name>
<dbReference type="AlphaFoldDB" id="A0A3L9YHK3"/>
<organism evidence="1 2">
    <name type="scientific">Rhodophyticola porphyridii</name>
    <dbReference type="NCBI Taxonomy" id="1852017"/>
    <lineage>
        <taxon>Bacteria</taxon>
        <taxon>Pseudomonadati</taxon>
        <taxon>Pseudomonadota</taxon>
        <taxon>Alphaproteobacteria</taxon>
        <taxon>Rhodobacterales</taxon>
        <taxon>Roseobacteraceae</taxon>
        <taxon>Rhodophyticola</taxon>
    </lineage>
</organism>
<comment type="caution">
    <text evidence="1">The sequence shown here is derived from an EMBL/GenBank/DDBJ whole genome shotgun (WGS) entry which is preliminary data.</text>
</comment>
<reference evidence="1 2" key="1">
    <citation type="submission" date="2018-10" db="EMBL/GenBank/DDBJ databases">
        <authorList>
            <person name="Jung H.S."/>
            <person name="Jeon C.O."/>
        </authorList>
    </citation>
    <scope>NUCLEOTIDE SEQUENCE [LARGE SCALE GENOMIC DNA]</scope>
    <source>
        <strain evidence="1 2">MA-7-27</strain>
    </source>
</reference>
<dbReference type="EMBL" id="RCNT01000004">
    <property type="protein sequence ID" value="RMA42310.1"/>
    <property type="molecule type" value="Genomic_DNA"/>
</dbReference>
<dbReference type="Proteomes" id="UP000281343">
    <property type="component" value="Unassembled WGS sequence"/>
</dbReference>
<keyword evidence="2" id="KW-1185">Reference proteome</keyword>
<evidence type="ECO:0000313" key="2">
    <source>
        <dbReference type="Proteomes" id="UP000281343"/>
    </source>
</evidence>
<sequence length="78" mass="8964">MQLFWTQPIEDGCSAETSLRLHVVPVRLNFAFSTHSNFTDQNLNSVLQVVKQQDVMRISTAKMLDTICHCRVGLRQRC</sequence>
<gene>
    <name evidence="1" type="ORF">D9R08_09360</name>
</gene>
<accession>A0A3L9YHK3</accession>
<protein>
    <submittedName>
        <fullName evidence="1">Uncharacterized protein</fullName>
    </submittedName>
</protein>
<evidence type="ECO:0000313" key="1">
    <source>
        <dbReference type="EMBL" id="RMA42310.1"/>
    </source>
</evidence>